<dbReference type="EMBL" id="JARKIB010000220">
    <property type="protein sequence ID" value="KAJ7722404.1"/>
    <property type="molecule type" value="Genomic_DNA"/>
</dbReference>
<keyword evidence="3" id="KW-1185">Reference proteome</keyword>
<dbReference type="Proteomes" id="UP001215598">
    <property type="component" value="Unassembled WGS sequence"/>
</dbReference>
<evidence type="ECO:0000256" key="1">
    <source>
        <dbReference type="SAM" id="SignalP"/>
    </source>
</evidence>
<name>A0AAD7MLN8_9AGAR</name>
<gene>
    <name evidence="2" type="ORF">B0H16DRAFT_1737778</name>
</gene>
<proteinExistence type="predicted"/>
<sequence length="218" mass="23690">MVQLSRALGFFALASTAFALAVTSDATGVKVGNTDGIAARIENNDPSVKSKAFDADVTSVENKFMVNATSAGIVELVIGTMAIRPGSTHFIQNNEGYFLSRLGYNGLGFSKTTPDVPCTFRAERLIRTDYVTLRADNGLFITVDYRRDPTALWLDPRDPVAAFDTVSAGDGKEFLVVRDVDRPQMGPWAVTGEGTSDDTIAMITYPAPRFYALYFYGN</sequence>
<keyword evidence="1" id="KW-0732">Signal</keyword>
<dbReference type="AlphaFoldDB" id="A0AAD7MLN8"/>
<feature type="signal peptide" evidence="1">
    <location>
        <begin position="1"/>
        <end position="19"/>
    </location>
</feature>
<evidence type="ECO:0000313" key="2">
    <source>
        <dbReference type="EMBL" id="KAJ7722404.1"/>
    </source>
</evidence>
<feature type="chain" id="PRO_5042136687" evidence="1">
    <location>
        <begin position="20"/>
        <end position="218"/>
    </location>
</feature>
<protein>
    <submittedName>
        <fullName evidence="2">Uncharacterized protein</fullName>
    </submittedName>
</protein>
<organism evidence="2 3">
    <name type="scientific">Mycena metata</name>
    <dbReference type="NCBI Taxonomy" id="1033252"/>
    <lineage>
        <taxon>Eukaryota</taxon>
        <taxon>Fungi</taxon>
        <taxon>Dikarya</taxon>
        <taxon>Basidiomycota</taxon>
        <taxon>Agaricomycotina</taxon>
        <taxon>Agaricomycetes</taxon>
        <taxon>Agaricomycetidae</taxon>
        <taxon>Agaricales</taxon>
        <taxon>Marasmiineae</taxon>
        <taxon>Mycenaceae</taxon>
        <taxon>Mycena</taxon>
    </lineage>
</organism>
<comment type="caution">
    <text evidence="2">The sequence shown here is derived from an EMBL/GenBank/DDBJ whole genome shotgun (WGS) entry which is preliminary data.</text>
</comment>
<evidence type="ECO:0000313" key="3">
    <source>
        <dbReference type="Proteomes" id="UP001215598"/>
    </source>
</evidence>
<accession>A0AAD7MLN8</accession>
<reference evidence="2" key="1">
    <citation type="submission" date="2023-03" db="EMBL/GenBank/DDBJ databases">
        <title>Massive genome expansion in bonnet fungi (Mycena s.s.) driven by repeated elements and novel gene families across ecological guilds.</title>
        <authorList>
            <consortium name="Lawrence Berkeley National Laboratory"/>
            <person name="Harder C.B."/>
            <person name="Miyauchi S."/>
            <person name="Viragh M."/>
            <person name="Kuo A."/>
            <person name="Thoen E."/>
            <person name="Andreopoulos B."/>
            <person name="Lu D."/>
            <person name="Skrede I."/>
            <person name="Drula E."/>
            <person name="Henrissat B."/>
            <person name="Morin E."/>
            <person name="Kohler A."/>
            <person name="Barry K."/>
            <person name="LaButti K."/>
            <person name="Morin E."/>
            <person name="Salamov A."/>
            <person name="Lipzen A."/>
            <person name="Mereny Z."/>
            <person name="Hegedus B."/>
            <person name="Baldrian P."/>
            <person name="Stursova M."/>
            <person name="Weitz H."/>
            <person name="Taylor A."/>
            <person name="Grigoriev I.V."/>
            <person name="Nagy L.G."/>
            <person name="Martin F."/>
            <person name="Kauserud H."/>
        </authorList>
    </citation>
    <scope>NUCLEOTIDE SEQUENCE</scope>
    <source>
        <strain evidence="2">CBHHK182m</strain>
    </source>
</reference>